<accession>A0AAI8VLQ3</accession>
<comment type="caution">
    <text evidence="3">The sequence shown here is derived from an EMBL/GenBank/DDBJ whole genome shotgun (WGS) entry which is preliminary data.</text>
</comment>
<dbReference type="PANTHER" id="PTHR31571:SF1">
    <property type="entry name" value="ALTERED INHERITANCE OF MITOCHONDRIA PROTEIN 6"/>
    <property type="match status" value="1"/>
</dbReference>
<dbReference type="InterPro" id="IPR051236">
    <property type="entry name" value="HAT_RTT109-like"/>
</dbReference>
<name>A0AAI8VLQ3_9PEZI</name>
<dbReference type="PANTHER" id="PTHR31571">
    <property type="entry name" value="ALTERED INHERITANCE OF MITOCHONDRIA PROTEIN 6"/>
    <property type="match status" value="1"/>
</dbReference>
<dbReference type="AlphaFoldDB" id="A0AAI8VLQ3"/>
<dbReference type="GO" id="GO:0006629">
    <property type="term" value="P:lipid metabolic process"/>
    <property type="evidence" value="ECO:0007669"/>
    <property type="project" value="InterPro"/>
</dbReference>
<sequence>MSTCSARLCNYHFLLTGYRGQPRPARSLWSIDDNPDKIFRNWGEPGTGTEALARYPTDFLRDVIPIPCHSHNDYWRNIPLYSAVHAGCIGVEADVWYFDDQDKSELYVGHDAASLTPARTFQSLCVTPLVELLNRSNPQTRFDNGTGRGIFDRDPYQTLHLLVDLKTDGATTWQHVVAQLEPLRARGWLTHVEDGVVHKRQVTVMGTGNTPFDAIVQNSTYRDVYFDAPLGELREDPDVPHPMQTMPIRTIDYNETNSVYASMGFGRAVGSVWTGLSDDQLRTIRRQILSAHSRGLKARYWDTPAWPISFRNSIWRTLMEEGADILNVDDLRSAANLQMARKSSSHGFSE</sequence>
<keyword evidence="4" id="KW-1185">Reference proteome</keyword>
<dbReference type="EMBL" id="CAUWAG010000010">
    <property type="protein sequence ID" value="CAJ2507239.1"/>
    <property type="molecule type" value="Genomic_DNA"/>
</dbReference>
<dbReference type="GO" id="GO:0008081">
    <property type="term" value="F:phosphoric diester hydrolase activity"/>
    <property type="evidence" value="ECO:0007669"/>
    <property type="project" value="InterPro"/>
</dbReference>
<evidence type="ECO:0000313" key="4">
    <source>
        <dbReference type="Proteomes" id="UP001295740"/>
    </source>
</evidence>
<evidence type="ECO:0000313" key="3">
    <source>
        <dbReference type="EMBL" id="CAJ2507239.1"/>
    </source>
</evidence>
<gene>
    <name evidence="3" type="ORF">KHLLAP_LOCUS7707</name>
</gene>
<dbReference type="SUPFAM" id="SSF51695">
    <property type="entry name" value="PLC-like phosphodiesterases"/>
    <property type="match status" value="1"/>
</dbReference>
<evidence type="ECO:0000256" key="2">
    <source>
        <dbReference type="ARBA" id="ARBA00014286"/>
    </source>
</evidence>
<reference evidence="3" key="1">
    <citation type="submission" date="2023-10" db="EMBL/GenBank/DDBJ databases">
        <authorList>
            <person name="Hackl T."/>
        </authorList>
    </citation>
    <scope>NUCLEOTIDE SEQUENCE</scope>
</reference>
<dbReference type="InterPro" id="IPR017946">
    <property type="entry name" value="PLC-like_Pdiesterase_TIM-brl"/>
</dbReference>
<organism evidence="3 4">
    <name type="scientific">Anthostomella pinea</name>
    <dbReference type="NCBI Taxonomy" id="933095"/>
    <lineage>
        <taxon>Eukaryota</taxon>
        <taxon>Fungi</taxon>
        <taxon>Dikarya</taxon>
        <taxon>Ascomycota</taxon>
        <taxon>Pezizomycotina</taxon>
        <taxon>Sordariomycetes</taxon>
        <taxon>Xylariomycetidae</taxon>
        <taxon>Xylariales</taxon>
        <taxon>Xylariaceae</taxon>
        <taxon>Anthostomella</taxon>
    </lineage>
</organism>
<dbReference type="Proteomes" id="UP001295740">
    <property type="component" value="Unassembled WGS sequence"/>
</dbReference>
<comment type="similarity">
    <text evidence="1">Belongs to the AIM6 family.</text>
</comment>
<proteinExistence type="inferred from homology"/>
<evidence type="ECO:0000256" key="1">
    <source>
        <dbReference type="ARBA" id="ARBA00008858"/>
    </source>
</evidence>
<protein>
    <recommendedName>
        <fullName evidence="2">Altered inheritance of mitochondria protein 6</fullName>
    </recommendedName>
</protein>